<sequence length="554" mass="60806">MRGCTFFRVLPLLLQIFVASRVLADLDADKQALLQFLTAVPHGRKVSWASNTSVCTWVGITCSPDTSRVTAIRLPGSGLLGQIPVNTLGKLDALTILSLRSNRLSGSLPADIFLIPSIRVINIQRNNLSGEMPLSISPQNNTLTGPIPDLNVQRLNQLNLSYNNLNGSIPPALQKYPASSFVGNLQLCGKPLKECFVISPSPSPSPSVPITPRQRSKRLSLRKKGDKEGTSIKGKGVRTEKPEDFGSGVQSAEKNKLVYSEGCSYSFDLEDLLKASAEVLGKGSCGTTYKAILEDGTTVVVKRLKEVVAEKREFEQQMENVQRVGHHPNVIPVRAFYFSKDEKLLIYDYIAGGSFSSRLHESRPQILNWATRLKISLGVAKGIAHIHSAGGGKFVHGNIKSSNVLLTPDLNGGISEFGLAPLIRTPAVPPRNAGYRAPEVIKTRKATQKSDVYSFGVLLLEMLTGKSPIQSPQREDVFDLPRWVQSVVREEWTAEVFDEELLKDGNIEEELVEMLKIALACIARMPDTRPTMEEVVRMIEEVRPSDSDNQPSSS</sequence>
<proteinExistence type="predicted"/>
<evidence type="ECO:0000313" key="1">
    <source>
        <dbReference type="EMBL" id="KAI4331648.1"/>
    </source>
</evidence>
<organism evidence="1 2">
    <name type="scientific">Melastoma candidum</name>
    <dbReference type="NCBI Taxonomy" id="119954"/>
    <lineage>
        <taxon>Eukaryota</taxon>
        <taxon>Viridiplantae</taxon>
        <taxon>Streptophyta</taxon>
        <taxon>Embryophyta</taxon>
        <taxon>Tracheophyta</taxon>
        <taxon>Spermatophyta</taxon>
        <taxon>Magnoliopsida</taxon>
        <taxon>eudicotyledons</taxon>
        <taxon>Gunneridae</taxon>
        <taxon>Pentapetalae</taxon>
        <taxon>rosids</taxon>
        <taxon>malvids</taxon>
        <taxon>Myrtales</taxon>
        <taxon>Melastomataceae</taxon>
        <taxon>Melastomatoideae</taxon>
        <taxon>Melastomateae</taxon>
        <taxon>Melastoma</taxon>
    </lineage>
</organism>
<keyword evidence="2" id="KW-1185">Reference proteome</keyword>
<dbReference type="EMBL" id="CM042887">
    <property type="protein sequence ID" value="KAI4331648.1"/>
    <property type="molecule type" value="Genomic_DNA"/>
</dbReference>
<name>A0ACB9N4V5_9MYRT</name>
<gene>
    <name evidence="1" type="ORF">MLD38_029814</name>
</gene>
<evidence type="ECO:0000313" key="2">
    <source>
        <dbReference type="Proteomes" id="UP001057402"/>
    </source>
</evidence>
<reference evidence="2" key="1">
    <citation type="journal article" date="2023" name="Front. Plant Sci.">
        <title>Chromosomal-level genome assembly of Melastoma candidum provides insights into trichome evolution.</title>
        <authorList>
            <person name="Zhong Y."/>
            <person name="Wu W."/>
            <person name="Sun C."/>
            <person name="Zou P."/>
            <person name="Liu Y."/>
            <person name="Dai S."/>
            <person name="Zhou R."/>
        </authorList>
    </citation>
    <scope>NUCLEOTIDE SEQUENCE [LARGE SCALE GENOMIC DNA]</scope>
</reference>
<comment type="caution">
    <text evidence="1">The sequence shown here is derived from an EMBL/GenBank/DDBJ whole genome shotgun (WGS) entry which is preliminary data.</text>
</comment>
<dbReference type="Proteomes" id="UP001057402">
    <property type="component" value="Chromosome 8"/>
</dbReference>
<protein>
    <submittedName>
        <fullName evidence="1">Uncharacterized protein</fullName>
    </submittedName>
</protein>
<accession>A0ACB9N4V5</accession>